<evidence type="ECO:0000256" key="7">
    <source>
        <dbReference type="SAM" id="Coils"/>
    </source>
</evidence>
<evidence type="ECO:0000256" key="2">
    <source>
        <dbReference type="ARBA" id="ARBA00005992"/>
    </source>
</evidence>
<dbReference type="SUPFAM" id="SSF141523">
    <property type="entry name" value="L,D-transpeptidase catalytic domain-like"/>
    <property type="match status" value="1"/>
</dbReference>
<feature type="signal peptide" evidence="8">
    <location>
        <begin position="1"/>
        <end position="19"/>
    </location>
</feature>
<dbReference type="CDD" id="cd16913">
    <property type="entry name" value="YkuD_like"/>
    <property type="match status" value="1"/>
</dbReference>
<feature type="domain" description="L,D-transpeptidase scaffold" evidence="10">
    <location>
        <begin position="52"/>
        <end position="190"/>
    </location>
</feature>
<sequence>MKKAVLFFLLIFTVLKINAQIKPCGPPSIALQAQLKNTETVAKLNFPKTTWRFYSEKGFASAWLNNGTEKKAWQALLFIDCVLQYGLAPADYHPKELLYDKLQVITETPDKVDDRQKAQFDIMLTDAMLSIINHLHYGKLNPEYSQAVIENGVSLPFYAEKQLLTILMQPDITEGVLGVQPASKLYSDLQYKMRQLKGQYDGDCYTVPEETIRKIAINMERIRWAVLDDNAPYVHINIPSFKLGYHSPQLDKEFKVIVGSASTPTPVLQSNIEYFTTAPEWKIPNSIFTKEILRKAVKNPAYLAQNNYTLYNHLGAIQNPDQPTLKSILKAPKGYYAKQSAGCDNALGVLVFRFKNIYSVYLHDTPDKNLFNRTKRDLSHGCIRIEHPEVLAELLLKNDQQEKKVNLLKKNIATQKCQNFTLNKPLPIKITYLTCTINDGELVTYSDVYGQDKSLEMALYNVK</sequence>
<evidence type="ECO:0000313" key="12">
    <source>
        <dbReference type="Proteomes" id="UP001596958"/>
    </source>
</evidence>
<evidence type="ECO:0000256" key="3">
    <source>
        <dbReference type="ARBA" id="ARBA00022679"/>
    </source>
</evidence>
<dbReference type="PANTHER" id="PTHR41533:SF2">
    <property type="entry name" value="BLR7131 PROTEIN"/>
    <property type="match status" value="1"/>
</dbReference>
<dbReference type="InterPro" id="IPR005490">
    <property type="entry name" value="LD_TPept_cat_dom"/>
</dbReference>
<dbReference type="InterPro" id="IPR038063">
    <property type="entry name" value="Transpep_catalytic_dom"/>
</dbReference>
<proteinExistence type="inferred from homology"/>
<feature type="domain" description="L,D-TPase catalytic" evidence="9">
    <location>
        <begin position="232"/>
        <end position="399"/>
    </location>
</feature>
<feature type="coiled-coil region" evidence="7">
    <location>
        <begin position="391"/>
        <end position="418"/>
    </location>
</feature>
<evidence type="ECO:0000256" key="4">
    <source>
        <dbReference type="ARBA" id="ARBA00022960"/>
    </source>
</evidence>
<keyword evidence="5" id="KW-0573">Peptidoglycan synthesis</keyword>
<keyword evidence="12" id="KW-1185">Reference proteome</keyword>
<dbReference type="InterPro" id="IPR052905">
    <property type="entry name" value="LD-transpeptidase_YkuD-like"/>
</dbReference>
<evidence type="ECO:0000256" key="6">
    <source>
        <dbReference type="ARBA" id="ARBA00023316"/>
    </source>
</evidence>
<dbReference type="PANTHER" id="PTHR41533">
    <property type="entry name" value="L,D-TRANSPEPTIDASE HI_1667-RELATED"/>
    <property type="match status" value="1"/>
</dbReference>
<evidence type="ECO:0000256" key="1">
    <source>
        <dbReference type="ARBA" id="ARBA00004752"/>
    </source>
</evidence>
<evidence type="ECO:0000256" key="5">
    <source>
        <dbReference type="ARBA" id="ARBA00022984"/>
    </source>
</evidence>
<accession>A0ABW2YV61</accession>
<dbReference type="Pfam" id="PF03734">
    <property type="entry name" value="YkuD"/>
    <property type="match status" value="1"/>
</dbReference>
<dbReference type="EMBL" id="JBHTHU010000005">
    <property type="protein sequence ID" value="MFD0750307.1"/>
    <property type="molecule type" value="Genomic_DNA"/>
</dbReference>
<keyword evidence="8" id="KW-0732">Signal</keyword>
<keyword evidence="7" id="KW-0175">Coiled coil</keyword>
<dbReference type="Proteomes" id="UP001596958">
    <property type="component" value="Unassembled WGS sequence"/>
</dbReference>
<keyword evidence="6" id="KW-0961">Cell wall biogenesis/degradation</keyword>
<keyword evidence="3" id="KW-0808">Transferase</keyword>
<evidence type="ECO:0000259" key="9">
    <source>
        <dbReference type="Pfam" id="PF03734"/>
    </source>
</evidence>
<dbReference type="Gene3D" id="2.40.440.10">
    <property type="entry name" value="L,D-transpeptidase catalytic domain-like"/>
    <property type="match status" value="1"/>
</dbReference>
<evidence type="ECO:0000259" key="10">
    <source>
        <dbReference type="Pfam" id="PF20142"/>
    </source>
</evidence>
<protein>
    <submittedName>
        <fullName evidence="11">L,D-transpeptidase family protein</fullName>
    </submittedName>
</protein>
<comment type="caution">
    <text evidence="11">The sequence shown here is derived from an EMBL/GenBank/DDBJ whole genome shotgun (WGS) entry which is preliminary data.</text>
</comment>
<feature type="chain" id="PRO_5045103689" evidence="8">
    <location>
        <begin position="20"/>
        <end position="463"/>
    </location>
</feature>
<reference evidence="12" key="1">
    <citation type="journal article" date="2019" name="Int. J. Syst. Evol. Microbiol.">
        <title>The Global Catalogue of Microorganisms (GCM) 10K type strain sequencing project: providing services to taxonomists for standard genome sequencing and annotation.</title>
        <authorList>
            <consortium name="The Broad Institute Genomics Platform"/>
            <consortium name="The Broad Institute Genome Sequencing Center for Infectious Disease"/>
            <person name="Wu L."/>
            <person name="Ma J."/>
        </authorList>
    </citation>
    <scope>NUCLEOTIDE SEQUENCE [LARGE SCALE GENOMIC DNA]</scope>
    <source>
        <strain evidence="12">CCUG 63418</strain>
    </source>
</reference>
<name>A0ABW2YV61_9SPHI</name>
<dbReference type="RefSeq" id="WP_377099450.1">
    <property type="nucleotide sequence ID" value="NZ_JBHTHU010000005.1"/>
</dbReference>
<dbReference type="InterPro" id="IPR045380">
    <property type="entry name" value="LD_TPept_scaffold_dom"/>
</dbReference>
<dbReference type="Pfam" id="PF20142">
    <property type="entry name" value="Scaffold"/>
    <property type="match status" value="1"/>
</dbReference>
<evidence type="ECO:0000256" key="8">
    <source>
        <dbReference type="SAM" id="SignalP"/>
    </source>
</evidence>
<keyword evidence="4" id="KW-0133">Cell shape</keyword>
<gene>
    <name evidence="11" type="ORF">ACFQZS_09155</name>
</gene>
<comment type="pathway">
    <text evidence="1">Cell wall biogenesis; peptidoglycan biosynthesis.</text>
</comment>
<evidence type="ECO:0000313" key="11">
    <source>
        <dbReference type="EMBL" id="MFD0750307.1"/>
    </source>
</evidence>
<organism evidence="11 12">
    <name type="scientific">Mucilaginibacter calamicampi</name>
    <dbReference type="NCBI Taxonomy" id="1302352"/>
    <lineage>
        <taxon>Bacteria</taxon>
        <taxon>Pseudomonadati</taxon>
        <taxon>Bacteroidota</taxon>
        <taxon>Sphingobacteriia</taxon>
        <taxon>Sphingobacteriales</taxon>
        <taxon>Sphingobacteriaceae</taxon>
        <taxon>Mucilaginibacter</taxon>
    </lineage>
</organism>
<comment type="similarity">
    <text evidence="2">Belongs to the YkuD family.</text>
</comment>